<dbReference type="SUPFAM" id="SSF64182">
    <property type="entry name" value="DHH phosphoesterases"/>
    <property type="match status" value="1"/>
</dbReference>
<evidence type="ECO:0000313" key="2">
    <source>
        <dbReference type="EMBL" id="QJH95823.1"/>
    </source>
</evidence>
<evidence type="ECO:0000313" key="1">
    <source>
        <dbReference type="EMBL" id="QJA53359.1"/>
    </source>
</evidence>
<evidence type="ECO:0008006" key="3">
    <source>
        <dbReference type="Google" id="ProtNLM"/>
    </source>
</evidence>
<dbReference type="EMBL" id="MT144630">
    <property type="protein sequence ID" value="QJH95823.1"/>
    <property type="molecule type" value="Genomic_DNA"/>
</dbReference>
<organism evidence="1">
    <name type="scientific">viral metagenome</name>
    <dbReference type="NCBI Taxonomy" id="1070528"/>
    <lineage>
        <taxon>unclassified sequences</taxon>
        <taxon>metagenomes</taxon>
        <taxon>organismal metagenomes</taxon>
    </lineage>
</organism>
<protein>
    <recommendedName>
        <fullName evidence="3">DHHA1 domain-containing protein</fullName>
    </recommendedName>
</protein>
<sequence>MKRRRKLNLKSLYEYLKEVEPFSLSLHSDADGIYSSSILMDIFKVSKTTSPPFNEYNTDVAIDLGFPSNKNWTGICIDHHPDHPKDRKYKLYWDQVPTGLILYNELRDHIPKESLWKIVGSLVGDGQAERVPDEIWDMFPILLEERGYLGKGQYKLYTSAFPLFYFLSSGINAVSRLGFPLQALEIVNIAKTPLDILDNIEVRDAQEKFRMEEDSIYKSKPVVETIKNRFLIIKIHPSSSVNISSYIASKVSGENAGKTIIVINTKTGKVSLRGVLAKYVATKLNNAGFKSGGHSGFCGSYCDPDRIEEYLNIIRGL</sequence>
<reference evidence="1" key="1">
    <citation type="submission" date="2020-03" db="EMBL/GenBank/DDBJ databases">
        <title>The deep terrestrial virosphere.</title>
        <authorList>
            <person name="Holmfeldt K."/>
            <person name="Nilsson E."/>
            <person name="Simone D."/>
            <person name="Lopez-Fernandez M."/>
            <person name="Wu X."/>
            <person name="de Brujin I."/>
            <person name="Lundin D."/>
            <person name="Andersson A."/>
            <person name="Bertilsson S."/>
            <person name="Dopson M."/>
        </authorList>
    </citation>
    <scope>NUCLEOTIDE SEQUENCE</scope>
    <source>
        <strain evidence="1">TM448A03460</strain>
        <strain evidence="2">TM448B00540</strain>
    </source>
</reference>
<name>A0A6H2A0U7_9ZZZZ</name>
<proteinExistence type="predicted"/>
<dbReference type="AlphaFoldDB" id="A0A6H2A0U7"/>
<dbReference type="InterPro" id="IPR038763">
    <property type="entry name" value="DHH_sf"/>
</dbReference>
<accession>A0A6H2A0U7</accession>
<gene>
    <name evidence="1" type="ORF">TM448A03460_0003</name>
    <name evidence="2" type="ORF">TM448B00540_0013</name>
</gene>
<dbReference type="EMBL" id="MT144416">
    <property type="protein sequence ID" value="QJA53359.1"/>
    <property type="molecule type" value="Genomic_DNA"/>
</dbReference>